<keyword evidence="8 12" id="KW-0862">Zinc</keyword>
<sequence>MGDDVGRIKDKLDIVDVIGDYVKLIRSGQSYKGLCPFHDEKTPSFHVSQERQTWHCFGCGKGGDIFTFMMDREGLSFAETLDVLSKRAGIELQFKSEEGKNRKNLFEVMEYVSNRYIKTLRGDQGAAARSYLFRRGIDEKVCRDFSLGWAPPSWDFLVKDCGLSSMELGDLVRCGMAIQGDRGYYDRFRGRIIFPIKDISGRTIAFGGRITEGDGAKYLNSPETEIYSKRKTLYLIEKAKSAIREKGHAILVEGYMDAIRSHMNGFPQTVATLGTALTEEQATIIKRLADRVYICYDADGAGQAAALRGMYVLQKAGLSVKVVSLPKGKDPDDLLSDPDGAIEYKDRLRSALSLVDYHIALRESAMADGDSRKSAVEDLLEGLASLDMVDISPYLPKLAAVLGIRDFEVLDELRSRKRRPFVPHEKNTPDGPVEDMDGTPPLTDPDKTEMALIALLWQQGELRKNCDLQELFCLISDDRLKLMASSILSGDSCDSLERRWLEAGDSFQIRVLAKGGSYLEEFPSDFNRNWELFCSLLRRKKAQMRYNELRVKMLQGAASPEEIKEHEEIRQILCLK</sequence>
<dbReference type="SMART" id="SM00493">
    <property type="entry name" value="TOPRIM"/>
    <property type="match status" value="1"/>
</dbReference>
<keyword evidence="11 12" id="KW-0804">Transcription</keyword>
<dbReference type="GO" id="GO:0005737">
    <property type="term" value="C:cytoplasm"/>
    <property type="evidence" value="ECO:0007669"/>
    <property type="project" value="TreeGrafter"/>
</dbReference>
<keyword evidence="10 12" id="KW-0238">DNA-binding</keyword>
<dbReference type="OrthoDB" id="9803773at2"/>
<keyword evidence="9" id="KW-0460">Magnesium</keyword>
<evidence type="ECO:0000256" key="9">
    <source>
        <dbReference type="ARBA" id="ARBA00022842"/>
    </source>
</evidence>
<dbReference type="SMART" id="SM00400">
    <property type="entry name" value="ZnF_CHCC"/>
    <property type="match status" value="1"/>
</dbReference>
<evidence type="ECO:0000256" key="8">
    <source>
        <dbReference type="ARBA" id="ARBA00022833"/>
    </source>
</evidence>
<dbReference type="Pfam" id="PF08275">
    <property type="entry name" value="DNAG_N"/>
    <property type="match status" value="1"/>
</dbReference>
<dbReference type="EMBL" id="FXBB01000010">
    <property type="protein sequence ID" value="SMG24871.1"/>
    <property type="molecule type" value="Genomic_DNA"/>
</dbReference>
<dbReference type="SUPFAM" id="SSF57783">
    <property type="entry name" value="Zinc beta-ribbon"/>
    <property type="match status" value="1"/>
</dbReference>
<gene>
    <name evidence="12" type="primary">dnaG</name>
    <name evidence="16" type="ORF">SAMN06275492_11039</name>
</gene>
<dbReference type="HAMAP" id="MF_00974">
    <property type="entry name" value="DNA_primase_DnaG"/>
    <property type="match status" value="1"/>
</dbReference>
<dbReference type="InterPro" id="IPR030846">
    <property type="entry name" value="DnaG_bac"/>
</dbReference>
<dbReference type="Pfam" id="PF13155">
    <property type="entry name" value="Toprim_2"/>
    <property type="match status" value="1"/>
</dbReference>
<organism evidence="16 17">
    <name type="scientific">Dethiosulfovibrio salsuginis</name>
    <dbReference type="NCBI Taxonomy" id="561720"/>
    <lineage>
        <taxon>Bacteria</taxon>
        <taxon>Thermotogati</taxon>
        <taxon>Synergistota</taxon>
        <taxon>Synergistia</taxon>
        <taxon>Synergistales</taxon>
        <taxon>Dethiosulfovibrionaceae</taxon>
        <taxon>Dethiosulfovibrio</taxon>
    </lineage>
</organism>
<dbReference type="InterPro" id="IPR034151">
    <property type="entry name" value="TOPRIM_DnaG_bac"/>
</dbReference>
<evidence type="ECO:0000256" key="13">
    <source>
        <dbReference type="PIRNR" id="PIRNR002811"/>
    </source>
</evidence>
<dbReference type="AlphaFoldDB" id="A0A1X7JBX0"/>
<keyword evidence="17" id="KW-1185">Reference proteome</keyword>
<protein>
    <recommendedName>
        <fullName evidence="12 13">DNA primase</fullName>
        <ecNumber evidence="12">2.7.7.101</ecNumber>
    </recommendedName>
</protein>
<comment type="subunit">
    <text evidence="12">Monomer. Interacts with DnaB.</text>
</comment>
<keyword evidence="3 12" id="KW-0808">Transferase</keyword>
<evidence type="ECO:0000256" key="5">
    <source>
        <dbReference type="ARBA" id="ARBA00022705"/>
    </source>
</evidence>
<dbReference type="SUPFAM" id="SSF56731">
    <property type="entry name" value="DNA primase core"/>
    <property type="match status" value="1"/>
</dbReference>
<dbReference type="PANTHER" id="PTHR30313:SF2">
    <property type="entry name" value="DNA PRIMASE"/>
    <property type="match status" value="1"/>
</dbReference>
<dbReference type="GO" id="GO:0008270">
    <property type="term" value="F:zinc ion binding"/>
    <property type="evidence" value="ECO:0007669"/>
    <property type="project" value="UniProtKB-UniRule"/>
</dbReference>
<dbReference type="InterPro" id="IPR002694">
    <property type="entry name" value="Znf_CHC2"/>
</dbReference>
<dbReference type="Gene3D" id="3.90.580.10">
    <property type="entry name" value="Zinc finger, CHC2-type domain"/>
    <property type="match status" value="1"/>
</dbReference>
<evidence type="ECO:0000256" key="2">
    <source>
        <dbReference type="ARBA" id="ARBA00022515"/>
    </source>
</evidence>
<proteinExistence type="inferred from homology"/>
<comment type="catalytic activity">
    <reaction evidence="12">
        <text>ssDNA + n NTP = ssDNA/pppN(pN)n-1 hybrid + (n-1) diphosphate.</text>
        <dbReference type="EC" id="2.7.7.101"/>
    </reaction>
</comment>
<dbReference type="FunFam" id="3.90.580.10:FF:000001">
    <property type="entry name" value="DNA primase"/>
    <property type="match status" value="1"/>
</dbReference>
<evidence type="ECO:0000259" key="15">
    <source>
        <dbReference type="PROSITE" id="PS50880"/>
    </source>
</evidence>
<evidence type="ECO:0000256" key="10">
    <source>
        <dbReference type="ARBA" id="ARBA00023125"/>
    </source>
</evidence>
<dbReference type="GO" id="GO:0003677">
    <property type="term" value="F:DNA binding"/>
    <property type="evidence" value="ECO:0007669"/>
    <property type="project" value="UniProtKB-KW"/>
</dbReference>
<keyword evidence="6 12" id="KW-0479">Metal-binding</keyword>
<dbReference type="InterPro" id="IPR037068">
    <property type="entry name" value="DNA_primase_core_N_sf"/>
</dbReference>
<dbReference type="InterPro" id="IPR006171">
    <property type="entry name" value="TOPRIM_dom"/>
</dbReference>
<evidence type="ECO:0000256" key="4">
    <source>
        <dbReference type="ARBA" id="ARBA00022695"/>
    </source>
</evidence>
<keyword evidence="2 12" id="KW-0639">Primosome</keyword>
<dbReference type="GO" id="GO:1990077">
    <property type="term" value="C:primosome complex"/>
    <property type="evidence" value="ECO:0007669"/>
    <property type="project" value="UniProtKB-KW"/>
</dbReference>
<dbReference type="Pfam" id="PF01807">
    <property type="entry name" value="Zn_ribbon_DnaG"/>
    <property type="match status" value="1"/>
</dbReference>
<dbReference type="RefSeq" id="WP_085544332.1">
    <property type="nucleotide sequence ID" value="NZ_FXBB01000010.1"/>
</dbReference>
<evidence type="ECO:0000256" key="6">
    <source>
        <dbReference type="ARBA" id="ARBA00022723"/>
    </source>
</evidence>
<keyword evidence="5 12" id="KW-0235">DNA replication</keyword>
<dbReference type="GO" id="GO:0006269">
    <property type="term" value="P:DNA replication, synthesis of primer"/>
    <property type="evidence" value="ECO:0007669"/>
    <property type="project" value="UniProtKB-UniRule"/>
</dbReference>
<dbReference type="PANTHER" id="PTHR30313">
    <property type="entry name" value="DNA PRIMASE"/>
    <property type="match status" value="1"/>
</dbReference>
<dbReference type="Gene3D" id="3.40.1360.10">
    <property type="match status" value="1"/>
</dbReference>
<reference evidence="17" key="1">
    <citation type="submission" date="2017-04" db="EMBL/GenBank/DDBJ databases">
        <authorList>
            <person name="Varghese N."/>
            <person name="Submissions S."/>
        </authorList>
    </citation>
    <scope>NUCLEOTIDE SEQUENCE [LARGE SCALE GENOMIC DNA]</scope>
    <source>
        <strain evidence="17">USBA 82</strain>
    </source>
</reference>
<evidence type="ECO:0000256" key="12">
    <source>
        <dbReference type="HAMAP-Rule" id="MF_00974"/>
    </source>
</evidence>
<feature type="domain" description="Toprim" evidence="15">
    <location>
        <begin position="247"/>
        <end position="328"/>
    </location>
</feature>
<evidence type="ECO:0000256" key="1">
    <source>
        <dbReference type="ARBA" id="ARBA00022478"/>
    </source>
</evidence>
<evidence type="ECO:0000313" key="16">
    <source>
        <dbReference type="EMBL" id="SMG24871.1"/>
    </source>
</evidence>
<dbReference type="GO" id="GO:0000428">
    <property type="term" value="C:DNA-directed RNA polymerase complex"/>
    <property type="evidence" value="ECO:0007669"/>
    <property type="project" value="UniProtKB-KW"/>
</dbReference>
<dbReference type="PIRSF" id="PIRSF002811">
    <property type="entry name" value="DnaG"/>
    <property type="match status" value="1"/>
</dbReference>
<dbReference type="Proteomes" id="UP000193355">
    <property type="component" value="Unassembled WGS sequence"/>
</dbReference>
<comment type="cofactor">
    <cofactor evidence="12 13 14">
        <name>Zn(2+)</name>
        <dbReference type="ChEBI" id="CHEBI:29105"/>
    </cofactor>
    <text evidence="12 13 14">Binds 1 zinc ion per monomer.</text>
</comment>
<comment type="function">
    <text evidence="12 13">RNA polymerase that catalyzes the synthesis of short RNA molecules used as primers for DNA polymerase during DNA replication.</text>
</comment>
<accession>A0A1X7JBX0</accession>
<keyword evidence="7 12" id="KW-0863">Zinc-finger</keyword>
<evidence type="ECO:0000256" key="7">
    <source>
        <dbReference type="ARBA" id="ARBA00022771"/>
    </source>
</evidence>
<keyword evidence="4 12" id="KW-0548">Nucleotidyltransferase</keyword>
<dbReference type="InterPro" id="IPR013264">
    <property type="entry name" value="DNAG_N"/>
</dbReference>
<evidence type="ECO:0000256" key="14">
    <source>
        <dbReference type="PIRSR" id="PIRSR002811-1"/>
    </source>
</evidence>
<dbReference type="STRING" id="561720.SAMN06275492_11039"/>
<dbReference type="NCBIfam" id="TIGR01391">
    <property type="entry name" value="dnaG"/>
    <property type="match status" value="1"/>
</dbReference>
<name>A0A1X7JBX0_9BACT</name>
<keyword evidence="1 12" id="KW-0240">DNA-directed RNA polymerase</keyword>
<evidence type="ECO:0000313" key="17">
    <source>
        <dbReference type="Proteomes" id="UP000193355"/>
    </source>
</evidence>
<comment type="domain">
    <text evidence="12">Contains an N-terminal zinc-binding domain, a central core domain that contains the primase activity, and a C-terminal DnaB-binding domain.</text>
</comment>
<dbReference type="EC" id="2.7.7.101" evidence="12"/>
<dbReference type="GO" id="GO:0003899">
    <property type="term" value="F:DNA-directed RNA polymerase activity"/>
    <property type="evidence" value="ECO:0007669"/>
    <property type="project" value="UniProtKB-UniRule"/>
</dbReference>
<comment type="similarity">
    <text evidence="12 13">Belongs to the DnaG primase family.</text>
</comment>
<dbReference type="InterPro" id="IPR006295">
    <property type="entry name" value="DNA_primase_DnaG"/>
</dbReference>
<dbReference type="InterPro" id="IPR050219">
    <property type="entry name" value="DnaG_primase"/>
</dbReference>
<evidence type="ECO:0000256" key="11">
    <source>
        <dbReference type="ARBA" id="ARBA00023163"/>
    </source>
</evidence>
<dbReference type="Gene3D" id="3.90.980.10">
    <property type="entry name" value="DNA primase, catalytic core, N-terminal domain"/>
    <property type="match status" value="1"/>
</dbReference>
<dbReference type="InterPro" id="IPR036977">
    <property type="entry name" value="DNA_primase_Znf_CHC2"/>
</dbReference>
<dbReference type="CDD" id="cd03364">
    <property type="entry name" value="TOPRIM_DnaG_primases"/>
    <property type="match status" value="1"/>
</dbReference>
<dbReference type="PROSITE" id="PS50880">
    <property type="entry name" value="TOPRIM"/>
    <property type="match status" value="1"/>
</dbReference>
<feature type="zinc finger region" description="CHC2-type" evidence="12 14">
    <location>
        <begin position="35"/>
        <end position="59"/>
    </location>
</feature>
<evidence type="ECO:0000256" key="3">
    <source>
        <dbReference type="ARBA" id="ARBA00022679"/>
    </source>
</evidence>